<evidence type="ECO:0008006" key="5">
    <source>
        <dbReference type="Google" id="ProtNLM"/>
    </source>
</evidence>
<evidence type="ECO:0000313" key="4">
    <source>
        <dbReference type="Proteomes" id="UP000000271"/>
    </source>
</evidence>
<dbReference type="RefSeq" id="WP_013173669.1">
    <property type="nucleotide sequence ID" value="NC_014219.1"/>
</dbReference>
<organism evidence="3 4">
    <name type="scientific">Bacillus selenitireducens (strain ATCC 700615 / DSM 15326 / MLS10)</name>
    <dbReference type="NCBI Taxonomy" id="439292"/>
    <lineage>
        <taxon>Bacteria</taxon>
        <taxon>Bacillati</taxon>
        <taxon>Bacillota</taxon>
        <taxon>Bacilli</taxon>
        <taxon>Bacillales</taxon>
        <taxon>Bacillaceae</taxon>
        <taxon>Salisediminibacterium</taxon>
    </lineage>
</organism>
<feature type="region of interest" description="Disordered" evidence="1">
    <location>
        <begin position="26"/>
        <end position="86"/>
    </location>
</feature>
<dbReference type="AlphaFoldDB" id="D6XYI6"/>
<keyword evidence="2" id="KW-0732">Signal</keyword>
<evidence type="ECO:0000256" key="2">
    <source>
        <dbReference type="SAM" id="SignalP"/>
    </source>
</evidence>
<accession>D6XYI6</accession>
<evidence type="ECO:0000256" key="1">
    <source>
        <dbReference type="SAM" id="MobiDB-lite"/>
    </source>
</evidence>
<keyword evidence="4" id="KW-1185">Reference proteome</keyword>
<feature type="region of interest" description="Disordered" evidence="1">
    <location>
        <begin position="265"/>
        <end position="289"/>
    </location>
</feature>
<feature type="compositionally biased region" description="Acidic residues" evidence="1">
    <location>
        <begin position="56"/>
        <end position="77"/>
    </location>
</feature>
<feature type="compositionally biased region" description="Acidic residues" evidence="1">
    <location>
        <begin position="273"/>
        <end position="289"/>
    </location>
</feature>
<evidence type="ECO:0000313" key="3">
    <source>
        <dbReference type="EMBL" id="ADI00255.1"/>
    </source>
</evidence>
<name>D6XYI6_BACIE</name>
<reference evidence="3" key="1">
    <citation type="submission" date="2009-10" db="EMBL/GenBank/DDBJ databases">
        <title>Complete sequence of Bacillus selenitireducens MLS10.</title>
        <authorList>
            <consortium name="US DOE Joint Genome Institute"/>
            <person name="Lucas S."/>
            <person name="Copeland A."/>
            <person name="Lapidus A."/>
            <person name="Glavina del Rio T."/>
            <person name="Dalin E."/>
            <person name="Tice H."/>
            <person name="Bruce D."/>
            <person name="Goodwin L."/>
            <person name="Pitluck S."/>
            <person name="Sims D."/>
            <person name="Brettin T."/>
            <person name="Detter J.C."/>
            <person name="Han C."/>
            <person name="Larimer F."/>
            <person name="Land M."/>
            <person name="Hauser L."/>
            <person name="Kyrpides N."/>
            <person name="Ovchinnikova G."/>
            <person name="Stolz J."/>
        </authorList>
    </citation>
    <scope>NUCLEOTIDE SEQUENCE [LARGE SCALE GENOMIC DNA]</scope>
    <source>
        <strain evidence="3">MLS10</strain>
    </source>
</reference>
<dbReference type="KEGG" id="bse:Bsel_2762"/>
<sequence>MKIVSRSLIAGAAVVALAACNDVENNEENTNLNDGTNDEMNVNENNDGNENNGNDENGEDNGMNDDMNEEADEEETVETGSFPVENVSYDDGVLTYEYEGTEGEVDADMMETEFGKEIAVPASMNDEVDQEGTHRIVHLEDEGELDGLFVSVREAFDYSEGALLTTQVDPERNAELQEVVKDTTGHINSFETVHLDDETPFHFYFHIEGDASEPGVFPESINDQDYEQFKFYEIVEEGYYYVDVMVPADRSDEAMGAGLAVAQTFSPEGATLDPEDQEEFAEDTLPDEE</sequence>
<proteinExistence type="predicted"/>
<gene>
    <name evidence="3" type="ordered locus">Bsel_2762</name>
</gene>
<feature type="compositionally biased region" description="Low complexity" evidence="1">
    <location>
        <begin position="38"/>
        <end position="55"/>
    </location>
</feature>
<dbReference type="HOGENOM" id="CLU_961906_0_0_9"/>
<dbReference type="OrthoDB" id="2870027at2"/>
<feature type="chain" id="PRO_5003090990" description="Lipoprotein" evidence="2">
    <location>
        <begin position="19"/>
        <end position="289"/>
    </location>
</feature>
<protein>
    <recommendedName>
        <fullName evidence="5">Lipoprotein</fullName>
    </recommendedName>
</protein>
<dbReference type="PROSITE" id="PS51257">
    <property type="entry name" value="PROKAR_LIPOPROTEIN"/>
    <property type="match status" value="1"/>
</dbReference>
<dbReference type="EMBL" id="CP001791">
    <property type="protein sequence ID" value="ADI00255.1"/>
    <property type="molecule type" value="Genomic_DNA"/>
</dbReference>
<feature type="signal peptide" evidence="2">
    <location>
        <begin position="1"/>
        <end position="18"/>
    </location>
</feature>
<dbReference type="Proteomes" id="UP000000271">
    <property type="component" value="Chromosome"/>
</dbReference>